<evidence type="ECO:0000256" key="3">
    <source>
        <dbReference type="ARBA" id="ARBA00022989"/>
    </source>
</evidence>
<dbReference type="PANTHER" id="PTHR42910">
    <property type="entry name" value="TRANSPORTER SCO4007-RELATED"/>
    <property type="match status" value="1"/>
</dbReference>
<reference evidence="7" key="1">
    <citation type="journal article" date="2014" name="Int. J. Syst. Evol. Microbiol.">
        <title>Complete genome sequence of Corynebacterium casei LMG S-19264T (=DSM 44701T), isolated from a smear-ripened cheese.</title>
        <authorList>
            <consortium name="US DOE Joint Genome Institute (JGI-PGF)"/>
            <person name="Walter F."/>
            <person name="Albersmeier A."/>
            <person name="Kalinowski J."/>
            <person name="Ruckert C."/>
        </authorList>
    </citation>
    <scope>NUCLEOTIDE SEQUENCE</scope>
    <source>
        <strain evidence="7">JCM 4714</strain>
    </source>
</reference>
<dbReference type="Gene3D" id="1.20.1250.20">
    <property type="entry name" value="MFS general substrate transporter like domains"/>
    <property type="match status" value="1"/>
</dbReference>
<evidence type="ECO:0000259" key="6">
    <source>
        <dbReference type="PROSITE" id="PS50850"/>
    </source>
</evidence>
<sequence length="415" mass="42401">MTLDQIPGTPSQRHATTAAPGAGISRPLVLLLAVACGLIVANNYYAQPLLPDFTRALHISTSTAGLTVTLNQLGYAVGLVLLVPLGDLLARRTLVTVLLSIDTLALLAAALAPGAFTLIAMLTVAGISGCAINILIPAAATLARDDQRGGVVGTLMTGLLLGILLARTVAGAIDEAIGWRWVYGIAALAIAVLTLALRLNLPDLPAGRGAGYPKLLASVATLVRNEPFLRRRMAIGAIGFCCFQLLWTALPFMLSGAPYHYSAAVIGLFGLLGAAGAGCAQPAGRLEDRGAAHAATGVLLLVIGAAWALSAGGTGSLALLIAGILVLDIGVQGVHVLNQARMYGYPAHIRSRVTSAYMTAYFLGGSLGGALGVALYTAAGWAGVCATGGTLTILALLLWLTDRHRSPTGQETPPA</sequence>
<dbReference type="CDD" id="cd17324">
    <property type="entry name" value="MFS_NepI_like"/>
    <property type="match status" value="1"/>
</dbReference>
<name>A0A918YRN2_9ACTN</name>
<feature type="transmembrane region" description="Helical" evidence="5">
    <location>
        <begin position="150"/>
        <end position="169"/>
    </location>
</feature>
<feature type="transmembrane region" description="Helical" evidence="5">
    <location>
        <begin position="291"/>
        <end position="310"/>
    </location>
</feature>
<protein>
    <submittedName>
        <fullName evidence="7">MFS transporter</fullName>
    </submittedName>
</protein>
<evidence type="ECO:0000256" key="4">
    <source>
        <dbReference type="ARBA" id="ARBA00023136"/>
    </source>
</evidence>
<feature type="transmembrane region" description="Helical" evidence="5">
    <location>
        <begin position="234"/>
        <end position="253"/>
    </location>
</feature>
<organism evidence="7 8">
    <name type="scientific">Streptomyces alanosinicus</name>
    <dbReference type="NCBI Taxonomy" id="68171"/>
    <lineage>
        <taxon>Bacteria</taxon>
        <taxon>Bacillati</taxon>
        <taxon>Actinomycetota</taxon>
        <taxon>Actinomycetes</taxon>
        <taxon>Kitasatosporales</taxon>
        <taxon>Streptomycetaceae</taxon>
        <taxon>Streptomyces</taxon>
    </lineage>
</organism>
<dbReference type="InterPro" id="IPR020846">
    <property type="entry name" value="MFS_dom"/>
</dbReference>
<dbReference type="GO" id="GO:0005886">
    <property type="term" value="C:plasma membrane"/>
    <property type="evidence" value="ECO:0007669"/>
    <property type="project" value="UniProtKB-SubCell"/>
</dbReference>
<dbReference type="AlphaFoldDB" id="A0A918YRN2"/>
<keyword evidence="8" id="KW-1185">Reference proteome</keyword>
<keyword evidence="2 5" id="KW-0812">Transmembrane</keyword>
<feature type="transmembrane region" description="Helical" evidence="5">
    <location>
        <begin position="181"/>
        <end position="201"/>
    </location>
</feature>
<feature type="transmembrane region" description="Helical" evidence="5">
    <location>
        <begin position="118"/>
        <end position="143"/>
    </location>
</feature>
<feature type="transmembrane region" description="Helical" evidence="5">
    <location>
        <begin position="381"/>
        <end position="400"/>
    </location>
</feature>
<feature type="domain" description="Major facilitator superfamily (MFS) profile" evidence="6">
    <location>
        <begin position="28"/>
        <end position="407"/>
    </location>
</feature>
<dbReference type="SUPFAM" id="SSF103473">
    <property type="entry name" value="MFS general substrate transporter"/>
    <property type="match status" value="1"/>
</dbReference>
<dbReference type="GO" id="GO:0022857">
    <property type="term" value="F:transmembrane transporter activity"/>
    <property type="evidence" value="ECO:0007669"/>
    <property type="project" value="InterPro"/>
</dbReference>
<dbReference type="InterPro" id="IPR036259">
    <property type="entry name" value="MFS_trans_sf"/>
</dbReference>
<feature type="transmembrane region" description="Helical" evidence="5">
    <location>
        <begin position="259"/>
        <end position="279"/>
    </location>
</feature>
<dbReference type="EMBL" id="BMVG01000035">
    <property type="protein sequence ID" value="GHE12645.1"/>
    <property type="molecule type" value="Genomic_DNA"/>
</dbReference>
<feature type="transmembrane region" description="Helical" evidence="5">
    <location>
        <begin position="358"/>
        <end position="375"/>
    </location>
</feature>
<evidence type="ECO:0000256" key="1">
    <source>
        <dbReference type="ARBA" id="ARBA00004651"/>
    </source>
</evidence>
<accession>A0A918YRN2</accession>
<keyword evidence="3 5" id="KW-1133">Transmembrane helix</keyword>
<dbReference type="InterPro" id="IPR011701">
    <property type="entry name" value="MFS"/>
</dbReference>
<feature type="transmembrane region" description="Helical" evidence="5">
    <location>
        <begin position="28"/>
        <end position="46"/>
    </location>
</feature>
<dbReference type="PANTHER" id="PTHR42910:SF1">
    <property type="entry name" value="MAJOR FACILITATOR SUPERFAMILY (MFS) PROFILE DOMAIN-CONTAINING PROTEIN"/>
    <property type="match status" value="1"/>
</dbReference>
<evidence type="ECO:0000256" key="2">
    <source>
        <dbReference type="ARBA" id="ARBA00022692"/>
    </source>
</evidence>
<evidence type="ECO:0000313" key="8">
    <source>
        <dbReference type="Proteomes" id="UP000655443"/>
    </source>
</evidence>
<keyword evidence="4 5" id="KW-0472">Membrane</keyword>
<dbReference type="Proteomes" id="UP000655443">
    <property type="component" value="Unassembled WGS sequence"/>
</dbReference>
<dbReference type="RefSeq" id="WP_189958221.1">
    <property type="nucleotide sequence ID" value="NZ_BMVG01000035.1"/>
</dbReference>
<dbReference type="PROSITE" id="PS50850">
    <property type="entry name" value="MFS"/>
    <property type="match status" value="1"/>
</dbReference>
<proteinExistence type="predicted"/>
<comment type="subcellular location">
    <subcellularLocation>
        <location evidence="1">Cell membrane</location>
        <topology evidence="1">Multi-pass membrane protein</topology>
    </subcellularLocation>
</comment>
<dbReference type="Pfam" id="PF07690">
    <property type="entry name" value="MFS_1"/>
    <property type="match status" value="1"/>
</dbReference>
<evidence type="ECO:0000256" key="5">
    <source>
        <dbReference type="SAM" id="Phobius"/>
    </source>
</evidence>
<evidence type="ECO:0000313" key="7">
    <source>
        <dbReference type="EMBL" id="GHE12645.1"/>
    </source>
</evidence>
<reference evidence="7" key="2">
    <citation type="submission" date="2020-09" db="EMBL/GenBank/DDBJ databases">
        <authorList>
            <person name="Sun Q."/>
            <person name="Ohkuma M."/>
        </authorList>
    </citation>
    <scope>NUCLEOTIDE SEQUENCE</scope>
    <source>
        <strain evidence="7">JCM 4714</strain>
    </source>
</reference>
<feature type="transmembrane region" description="Helical" evidence="5">
    <location>
        <begin position="93"/>
        <end position="112"/>
    </location>
</feature>
<feature type="transmembrane region" description="Helical" evidence="5">
    <location>
        <begin position="316"/>
        <end position="337"/>
    </location>
</feature>
<comment type="caution">
    <text evidence="7">The sequence shown here is derived from an EMBL/GenBank/DDBJ whole genome shotgun (WGS) entry which is preliminary data.</text>
</comment>
<feature type="transmembrane region" description="Helical" evidence="5">
    <location>
        <begin position="66"/>
        <end position="86"/>
    </location>
</feature>
<gene>
    <name evidence="7" type="ORF">GCM10010339_76730</name>
</gene>